<evidence type="ECO:0000259" key="3">
    <source>
        <dbReference type="PROSITE" id="PS50024"/>
    </source>
</evidence>
<dbReference type="SUPFAM" id="SSF48726">
    <property type="entry name" value="Immunoglobulin"/>
    <property type="match status" value="13"/>
</dbReference>
<feature type="domain" description="Ig-like" evidence="4">
    <location>
        <begin position="155"/>
        <end position="241"/>
    </location>
</feature>
<dbReference type="InterPro" id="IPR036179">
    <property type="entry name" value="Ig-like_dom_sf"/>
</dbReference>
<name>A0AAD9QSB2_ACRCE</name>
<feature type="transmembrane region" description="Helical" evidence="1">
    <location>
        <begin position="1376"/>
        <end position="1398"/>
    </location>
</feature>
<keyword evidence="1" id="KW-1133">Transmembrane helix</keyword>
<dbReference type="InterPro" id="IPR007110">
    <property type="entry name" value="Ig-like_dom"/>
</dbReference>
<dbReference type="PROSITE" id="PS50024">
    <property type="entry name" value="SEA"/>
    <property type="match status" value="1"/>
</dbReference>
<dbReference type="InterPro" id="IPR003599">
    <property type="entry name" value="Ig_sub"/>
</dbReference>
<feature type="domain" description="Ig-like" evidence="4">
    <location>
        <begin position="859"/>
        <end position="939"/>
    </location>
</feature>
<dbReference type="SMART" id="SM00409">
    <property type="entry name" value="IG"/>
    <property type="match status" value="8"/>
</dbReference>
<dbReference type="SMART" id="SM00408">
    <property type="entry name" value="IGc2"/>
    <property type="match status" value="7"/>
</dbReference>
<keyword evidence="1" id="KW-0472">Membrane</keyword>
<dbReference type="Pfam" id="PF13895">
    <property type="entry name" value="Ig_2"/>
    <property type="match status" value="2"/>
</dbReference>
<feature type="chain" id="PRO_5042140145" evidence="2">
    <location>
        <begin position="26"/>
        <end position="1408"/>
    </location>
</feature>
<dbReference type="InterPro" id="IPR000082">
    <property type="entry name" value="SEA_dom"/>
</dbReference>
<keyword evidence="6" id="KW-1185">Reference proteome</keyword>
<dbReference type="PANTHER" id="PTHR46013:SF7">
    <property type="entry name" value="IG-LIKE DOMAIN-CONTAINING PROTEIN"/>
    <property type="match status" value="1"/>
</dbReference>
<dbReference type="Gene3D" id="2.60.40.10">
    <property type="entry name" value="Immunoglobulins"/>
    <property type="match status" value="13"/>
</dbReference>
<feature type="domain" description="Ig-like" evidence="4">
    <location>
        <begin position="500"/>
        <end position="580"/>
    </location>
</feature>
<feature type="domain" description="Ig-like" evidence="4">
    <location>
        <begin position="1022"/>
        <end position="1109"/>
    </location>
</feature>
<evidence type="ECO:0000313" key="6">
    <source>
        <dbReference type="Proteomes" id="UP001249851"/>
    </source>
</evidence>
<organism evidence="5 6">
    <name type="scientific">Acropora cervicornis</name>
    <name type="common">Staghorn coral</name>
    <dbReference type="NCBI Taxonomy" id="6130"/>
    <lineage>
        <taxon>Eukaryota</taxon>
        <taxon>Metazoa</taxon>
        <taxon>Cnidaria</taxon>
        <taxon>Anthozoa</taxon>
        <taxon>Hexacorallia</taxon>
        <taxon>Scleractinia</taxon>
        <taxon>Astrocoeniina</taxon>
        <taxon>Acroporidae</taxon>
        <taxon>Acropora</taxon>
    </lineage>
</organism>
<comment type="caution">
    <text evidence="5">The sequence shown here is derived from an EMBL/GenBank/DDBJ whole genome shotgun (WGS) entry which is preliminary data.</text>
</comment>
<keyword evidence="2" id="KW-0732">Signal</keyword>
<dbReference type="PROSITE" id="PS50835">
    <property type="entry name" value="IG_LIKE"/>
    <property type="match status" value="8"/>
</dbReference>
<feature type="domain" description="Ig-like" evidence="4">
    <location>
        <begin position="670"/>
        <end position="750"/>
    </location>
</feature>
<sequence>MRKLEFIIIFQVLLAFNLVYDTVIATEILQNQCVVFFSCAESQLLTIISQPWSPVIVLEGQALKLEWTFSVNGIFRRVQLSFSGDSVAFLERSLTTLILNKRFAGRLTASTTETNATISFLSVSKSDSNDYVFAVLDTSGGSVTAPLQVVVQYPPSLITKATDQVVLEGDPAITLNCRADGEPAPNITWTKVFSNGSDSDALFTGEKFILPNNRTNDGTYRCKASNGIGNDVNHTVDVVVNFKPEKFAFTVESKSENICNKDTINITCSAVGKPMVHTYQLFKDDNLVHTSNNSVLFWRQETTARGETVYTCVANNSVATSNITKAITVNEGSTNAQLRNVTAVEGQNATLNCTVTGTPMSSVYWLEVKTGIRFFENLLVFSNVSRKNAGEYICHASNACGNDSKSGILTVHYQPEGVQLRVSEETVCNGANVTFNCSAADANPMELTYHLYQNNVIVSNSSSTGIWNRTTPFFGDVVYRCEITNIVGTTTSGDVSVRFSEGSTVEHVENISVVEGKNATLNCTVTGIPMSSVYWLALKTGIRLFENPLAFSNVSREQSGEYICRASNACGNDSKSGILTVNYQPEGVQLRVSEETVCNGANVTFNCSAADANPMELTYHLYQNNVIVSNSSSTGIWNRTTPFFGDVVYRCEITNIVGTTTSGDVSVRFSEGSTVEHVENISVVEGKNATLNCTVTGIPMSSVYWLALKTGIRFLENPLAFSNVSRKQAGEYKCHASNACGNDSKSGILTVNYQPEGVQLRVSEETVCNGANVTFNCSAADANPMELTYHLYQNNVIVSNSSSTGIWNRTTPFFGDVVYRCEITNIVGTTTSGDVSVRFSGTHGTLWANRIKSTRLKTPKGSTVEHVENISVVEGKNATLNCTVTGIPMSSVYWLALKTGIRLFENPLAFSNVSREQSGEYICRASNACGNDSKSGILTVNYQPEGVQLRISEETVCNGANVTFNCSAVDAKPMDLTYELYENNVLISNERNTGVWSKTITSEGVVVYRCKVSNVVGSLYSPNVFMTVNVTSSIKSILGKEVTEGQNTTLICNASGIPQPVVSWINVHNGDRIPGNMFAFANTSRHQVGEYRCEARNPCGNATESVALNVQYPPEGVQFQVSEETVCSGTTITFKCLVADANPRKLTYQLYENNVMISSGSTGLWKREMTAGDPPSIAPLRNLTVKPGDNMTLTCVVSGRPSPSVSWVQVSTGIQHHDEAWDRTNIDINTLGEYRCNANNSCGQESDKLTLAYVENLAFMVQAGFELKNEEFRPEYEDLKNHQTEKLIDKIEQAIVEELTGSGLINVKTTGLRRGSVIADVEMTFDTKVGVSEVSALLDKAIQDGGLGDFQVSDVVVESLITEAPTEPTEDVDKDVVYATVISILVVIIASGAAYVIIKRKRRGREVK</sequence>
<feature type="domain" description="Ig-like" evidence="4">
    <location>
        <begin position="1175"/>
        <end position="1252"/>
    </location>
</feature>
<feature type="domain" description="Ig-like" evidence="4">
    <location>
        <begin position="244"/>
        <end position="324"/>
    </location>
</feature>
<dbReference type="Pfam" id="PF07679">
    <property type="entry name" value="I-set"/>
    <property type="match status" value="1"/>
</dbReference>
<dbReference type="Proteomes" id="UP001249851">
    <property type="component" value="Unassembled WGS sequence"/>
</dbReference>
<reference evidence="5" key="1">
    <citation type="journal article" date="2023" name="G3 (Bethesda)">
        <title>Whole genome assembly and annotation of the endangered Caribbean coral Acropora cervicornis.</title>
        <authorList>
            <person name="Selwyn J.D."/>
            <person name="Vollmer S.V."/>
        </authorList>
    </citation>
    <scope>NUCLEOTIDE SEQUENCE</scope>
    <source>
        <strain evidence="5">K2</strain>
    </source>
</reference>
<dbReference type="EMBL" id="JARQWQ010000016">
    <property type="protein sequence ID" value="KAK2566579.1"/>
    <property type="molecule type" value="Genomic_DNA"/>
</dbReference>
<feature type="signal peptide" evidence="2">
    <location>
        <begin position="1"/>
        <end position="25"/>
    </location>
</feature>
<evidence type="ECO:0000256" key="2">
    <source>
        <dbReference type="SAM" id="SignalP"/>
    </source>
</evidence>
<dbReference type="InterPro" id="IPR003598">
    <property type="entry name" value="Ig_sub2"/>
</dbReference>
<gene>
    <name evidence="5" type="ORF">P5673_009211</name>
</gene>
<feature type="domain" description="SEA" evidence="3">
    <location>
        <begin position="1257"/>
        <end position="1367"/>
    </location>
</feature>
<evidence type="ECO:0000256" key="1">
    <source>
        <dbReference type="SAM" id="Phobius"/>
    </source>
</evidence>
<proteinExistence type="predicted"/>
<accession>A0AAD9QSB2</accession>
<evidence type="ECO:0000313" key="5">
    <source>
        <dbReference type="EMBL" id="KAK2566579.1"/>
    </source>
</evidence>
<dbReference type="InterPro" id="IPR013098">
    <property type="entry name" value="Ig_I-set"/>
</dbReference>
<dbReference type="PANTHER" id="PTHR46013">
    <property type="entry name" value="VASCULAR CELL ADHESION MOLECULE 1"/>
    <property type="match status" value="1"/>
</dbReference>
<dbReference type="InterPro" id="IPR013783">
    <property type="entry name" value="Ig-like_fold"/>
</dbReference>
<protein>
    <submittedName>
        <fullName evidence="5">Hemicentin-1</fullName>
    </submittedName>
</protein>
<dbReference type="Pfam" id="PF13927">
    <property type="entry name" value="Ig_3"/>
    <property type="match status" value="6"/>
</dbReference>
<feature type="domain" description="Ig-like" evidence="4">
    <location>
        <begin position="325"/>
        <end position="410"/>
    </location>
</feature>
<reference evidence="5" key="2">
    <citation type="journal article" date="2023" name="Science">
        <title>Genomic signatures of disease resistance in endangered staghorn corals.</title>
        <authorList>
            <person name="Vollmer S.V."/>
            <person name="Selwyn J.D."/>
            <person name="Despard B.A."/>
            <person name="Roesel C.L."/>
        </authorList>
    </citation>
    <scope>NUCLEOTIDE SEQUENCE</scope>
    <source>
        <strain evidence="5">K2</strain>
    </source>
</reference>
<evidence type="ECO:0000259" key="4">
    <source>
        <dbReference type="PROSITE" id="PS50835"/>
    </source>
</evidence>
<keyword evidence="1" id="KW-0812">Transmembrane</keyword>